<feature type="chain" id="PRO_5032500685" evidence="7">
    <location>
        <begin position="26"/>
        <end position="552"/>
    </location>
</feature>
<dbReference type="InterPro" id="IPR000884">
    <property type="entry name" value="TSP1_rpt"/>
</dbReference>
<keyword evidence="2" id="KW-0964">Secreted</keyword>
<dbReference type="AlphaFoldDB" id="A0A8B6E9X1"/>
<keyword evidence="4" id="KW-0677">Repeat</keyword>
<dbReference type="PANTHER" id="PTHR22906:SF43">
    <property type="entry name" value="PROPERDIN"/>
    <property type="match status" value="1"/>
</dbReference>
<dbReference type="PRINTS" id="PR01705">
    <property type="entry name" value="TSP1REPEAT"/>
</dbReference>
<comment type="caution">
    <text evidence="8">The sequence shown here is derived from an EMBL/GenBank/DDBJ whole genome shotgun (WGS) entry which is preliminary data.</text>
</comment>
<keyword evidence="3 7" id="KW-0732">Signal</keyword>
<evidence type="ECO:0000256" key="5">
    <source>
        <dbReference type="ARBA" id="ARBA00023157"/>
    </source>
</evidence>
<dbReference type="EMBL" id="UYJE01004846">
    <property type="protein sequence ID" value="VDI31884.1"/>
    <property type="molecule type" value="Genomic_DNA"/>
</dbReference>
<sequence length="552" mass="60105">MEFKPASLIQLLRVTLLLYVRGSHADWTTCLQKPHFISPWTKIKAQDNASPQQTIEHEIGAFPIKVDVQVRPGDTRPERQFYFSGLGSSQRDDDIDSPYGGLVFYYNDEAVVVSVPNKHDGHNVGKVIFTGGSAWSGPVQQSEISAEYRIRAWGKNNYPKPDFESSSIPMDTTTNTYKEVSHGLGTELDYAIVQVTLPSGIITEAVGSSMQTNPTGTDWGGVIYSYDNNVFRLWAPNGGQGGLFSIADGWGKNKGKLEKSGTVKIYAWKKLTSKSNFIQSVTLPSTSYTMSLTQPIDRENNLIDIIIRALDGTSKNFIFHGSGAVQNVNGNDALGGVVISYSDHTVRFWYPNASSAALLLVDKSWGQPNTQHISHKVELSIKTWERYTSCPPVPKSTKYVPVVTTVQPKVDGGWNTYGSWSTCSKSCGGGTQFRNRTCSNPFPSNGGKNCQGVARETHACGVNPCLGSMVQKSPSSGTKTTALMTNNITSSQSKQPTDSSKKTFSFSFTNVDLPTILVGAGLGVGVSVLLFVVGCIIKHVINKPKPTEVEPF</sequence>
<dbReference type="PROSITE" id="PS50092">
    <property type="entry name" value="TSP1"/>
    <property type="match status" value="1"/>
</dbReference>
<proteinExistence type="predicted"/>
<dbReference type="OrthoDB" id="6153985at2759"/>
<evidence type="ECO:0000256" key="2">
    <source>
        <dbReference type="ARBA" id="ARBA00022525"/>
    </source>
</evidence>
<keyword evidence="6" id="KW-0812">Transmembrane</keyword>
<keyword evidence="6" id="KW-1133">Transmembrane helix</keyword>
<dbReference type="FunFam" id="2.20.100.10:FF:000001">
    <property type="entry name" value="semaphorin-5A isoform X1"/>
    <property type="match status" value="1"/>
</dbReference>
<dbReference type="SUPFAM" id="SSF82895">
    <property type="entry name" value="TSP-1 type 1 repeat"/>
    <property type="match status" value="1"/>
</dbReference>
<evidence type="ECO:0000313" key="9">
    <source>
        <dbReference type="Proteomes" id="UP000596742"/>
    </source>
</evidence>
<keyword evidence="6" id="KW-0472">Membrane</keyword>
<reference evidence="8" key="1">
    <citation type="submission" date="2018-11" db="EMBL/GenBank/DDBJ databases">
        <authorList>
            <person name="Alioto T."/>
            <person name="Alioto T."/>
        </authorList>
    </citation>
    <scope>NUCLEOTIDE SEQUENCE</scope>
</reference>
<organism evidence="8 9">
    <name type="scientific">Mytilus galloprovincialis</name>
    <name type="common">Mediterranean mussel</name>
    <dbReference type="NCBI Taxonomy" id="29158"/>
    <lineage>
        <taxon>Eukaryota</taxon>
        <taxon>Metazoa</taxon>
        <taxon>Spiralia</taxon>
        <taxon>Lophotrochozoa</taxon>
        <taxon>Mollusca</taxon>
        <taxon>Bivalvia</taxon>
        <taxon>Autobranchia</taxon>
        <taxon>Pteriomorphia</taxon>
        <taxon>Mytilida</taxon>
        <taxon>Mytiloidea</taxon>
        <taxon>Mytilidae</taxon>
        <taxon>Mytilinae</taxon>
        <taxon>Mytilus</taxon>
    </lineage>
</organism>
<dbReference type="Gene3D" id="2.20.100.10">
    <property type="entry name" value="Thrombospondin type-1 (TSP1) repeat"/>
    <property type="match status" value="1"/>
</dbReference>
<dbReference type="InterPro" id="IPR036383">
    <property type="entry name" value="TSP1_rpt_sf"/>
</dbReference>
<dbReference type="InterPro" id="IPR052065">
    <property type="entry name" value="Compl_asym_regulator"/>
</dbReference>
<dbReference type="PANTHER" id="PTHR22906">
    <property type="entry name" value="PROPERDIN"/>
    <property type="match status" value="1"/>
</dbReference>
<dbReference type="Pfam" id="PF00090">
    <property type="entry name" value="TSP_1"/>
    <property type="match status" value="1"/>
</dbReference>
<dbReference type="SMART" id="SM00209">
    <property type="entry name" value="TSP1"/>
    <property type="match status" value="1"/>
</dbReference>
<protein>
    <submittedName>
        <fullName evidence="8">Uncharacterized protein</fullName>
    </submittedName>
</protein>
<evidence type="ECO:0000256" key="1">
    <source>
        <dbReference type="ARBA" id="ARBA00004613"/>
    </source>
</evidence>
<keyword evidence="5" id="KW-1015">Disulfide bond</keyword>
<dbReference type="Proteomes" id="UP000596742">
    <property type="component" value="Unassembled WGS sequence"/>
</dbReference>
<feature type="signal peptide" evidence="7">
    <location>
        <begin position="1"/>
        <end position="25"/>
    </location>
</feature>
<accession>A0A8B6E9X1</accession>
<evidence type="ECO:0000256" key="3">
    <source>
        <dbReference type="ARBA" id="ARBA00022729"/>
    </source>
</evidence>
<keyword evidence="9" id="KW-1185">Reference proteome</keyword>
<name>A0A8B6E9X1_MYTGA</name>
<evidence type="ECO:0000256" key="4">
    <source>
        <dbReference type="ARBA" id="ARBA00022737"/>
    </source>
</evidence>
<gene>
    <name evidence="8" type="ORF">MGAL_10B055633</name>
</gene>
<evidence type="ECO:0000313" key="8">
    <source>
        <dbReference type="EMBL" id="VDI31884.1"/>
    </source>
</evidence>
<feature type="transmembrane region" description="Helical" evidence="6">
    <location>
        <begin position="516"/>
        <end position="537"/>
    </location>
</feature>
<comment type="subcellular location">
    <subcellularLocation>
        <location evidence="1">Secreted</location>
    </subcellularLocation>
</comment>
<evidence type="ECO:0000256" key="7">
    <source>
        <dbReference type="SAM" id="SignalP"/>
    </source>
</evidence>
<evidence type="ECO:0000256" key="6">
    <source>
        <dbReference type="SAM" id="Phobius"/>
    </source>
</evidence>